<dbReference type="GO" id="GO:0006491">
    <property type="term" value="P:N-glycan processing"/>
    <property type="evidence" value="ECO:0007669"/>
    <property type="project" value="TreeGrafter"/>
</dbReference>
<dbReference type="InterPro" id="IPR009011">
    <property type="entry name" value="Man6P_isomerase_rcpt-bd_dom_sf"/>
</dbReference>
<feature type="compositionally biased region" description="Basic and acidic residues" evidence="4">
    <location>
        <begin position="630"/>
        <end position="655"/>
    </location>
</feature>
<feature type="region of interest" description="Disordered" evidence="4">
    <location>
        <begin position="157"/>
        <end position="181"/>
    </location>
</feature>
<dbReference type="CDD" id="cd20558">
    <property type="entry name" value="CYCLIN_ScPCL7-like"/>
    <property type="match status" value="1"/>
</dbReference>
<sequence>MALMNLLVYAITPVKLSEKSTGVESHLNGSKIRSTYIAFAQKEKKRLEGELRTFEQEVVQRQVEVTRLRDLVERAESLSEASMQQKRQSPLFQSLLTHHRALKSLQKVYREHLEREKSLGDILDNLRTGYNPNYQDMAVLEAVRGWEHFAGLPHINDVQKDEAETESEETGETSQEDLETDQIEDDLWSESQLDHQLDELLAADYDTLLLEHEKHVESPDTQSACSYLPDFLLPQYEAARAALVSLLDVIGVLKSTSRADKSSDTSRARKTLSDAEHSLKLTQDEVEKAQTDLGRLFNPEWFGAEGEWKKLEGLCLTKDTGEYTYEVCLFGEAKQKPNHGGTAFSLGHFSGWSDASDAKPGSVEYHSKQRYTQGTKCWNGPARSVQLVLACGTENALHAVTELEKCEYQLTGTTPALCRPIEALAKEANGRLFVIDSYNIHRLVIAGVTVASKFFSDVFYTNSRYAKVGGLPQGELNQLELQFLLLNDFRLMIAMEEMQSYAEQLIRFSENNSDPLYSPLSRYPSSANQPSPAGPTKFMNFVDTMCQPASPSVHQFDSQTPQVGPTRPFRRSTSSCSGMSTSDAASEIETDVEGSTDDEPTIRPTHSSASSETMSLHSTASDSDSQYPDDGDRGWDERDAVSSDSSSMDHHMRSP</sequence>
<dbReference type="Proteomes" id="UP000292702">
    <property type="component" value="Unassembled WGS sequence"/>
</dbReference>
<name>A0A4R0R2Y8_9APHY</name>
<dbReference type="Pfam" id="PF08613">
    <property type="entry name" value="Cyclin"/>
    <property type="match status" value="1"/>
</dbReference>
<dbReference type="OrthoDB" id="28322at2759"/>
<proteinExistence type="predicted"/>
<dbReference type="STRING" id="92696.A0A4R0R2Y8"/>
<feature type="compositionally biased region" description="Polar residues" evidence="4">
    <location>
        <begin position="604"/>
        <end position="626"/>
    </location>
</feature>
<feature type="compositionally biased region" description="Acidic residues" evidence="4">
    <location>
        <begin position="586"/>
        <end position="599"/>
    </location>
</feature>
<gene>
    <name evidence="6" type="ORF">EIP91_008382</name>
</gene>
<dbReference type="GO" id="GO:0019901">
    <property type="term" value="F:protein kinase binding"/>
    <property type="evidence" value="ECO:0007669"/>
    <property type="project" value="InterPro"/>
</dbReference>
<keyword evidence="1" id="KW-0732">Signal</keyword>
<dbReference type="PANTHER" id="PTHR12630">
    <property type="entry name" value="N-LINKED OLIGOSACCHARIDE PROCESSING"/>
    <property type="match status" value="1"/>
</dbReference>
<evidence type="ECO:0000256" key="4">
    <source>
        <dbReference type="SAM" id="MobiDB-lite"/>
    </source>
</evidence>
<dbReference type="Gene3D" id="1.10.472.10">
    <property type="entry name" value="Cyclin-like"/>
    <property type="match status" value="1"/>
</dbReference>
<feature type="compositionally biased region" description="Low complexity" evidence="4">
    <location>
        <begin position="572"/>
        <end position="585"/>
    </location>
</feature>
<reference evidence="6 7" key="1">
    <citation type="submission" date="2018-11" db="EMBL/GenBank/DDBJ databases">
        <title>Genome assembly of Steccherinum ochraceum LE-BIN_3174, the white-rot fungus of the Steccherinaceae family (The Residual Polyporoid clade, Polyporales, Basidiomycota).</title>
        <authorList>
            <person name="Fedorova T.V."/>
            <person name="Glazunova O.A."/>
            <person name="Landesman E.O."/>
            <person name="Moiseenko K.V."/>
            <person name="Psurtseva N.V."/>
            <person name="Savinova O.S."/>
            <person name="Shakhova N.V."/>
            <person name="Tyazhelova T.V."/>
            <person name="Vasina D.V."/>
        </authorList>
    </citation>
    <scope>NUCLEOTIDE SEQUENCE [LARGE SCALE GENOMIC DNA]</scope>
    <source>
        <strain evidence="6 7">LE-BIN_3174</strain>
    </source>
</reference>
<dbReference type="PANTHER" id="PTHR12630:SF1">
    <property type="entry name" value="GLUCOSIDASE 2 SUBUNIT BETA"/>
    <property type="match status" value="1"/>
</dbReference>
<dbReference type="EMBL" id="RWJN01000462">
    <property type="protein sequence ID" value="TCD61481.1"/>
    <property type="molecule type" value="Genomic_DNA"/>
</dbReference>
<dbReference type="InterPro" id="IPR044865">
    <property type="entry name" value="MRH_dom"/>
</dbReference>
<evidence type="ECO:0000313" key="7">
    <source>
        <dbReference type="Proteomes" id="UP000292702"/>
    </source>
</evidence>
<keyword evidence="3" id="KW-0175">Coiled coil</keyword>
<dbReference type="AlphaFoldDB" id="A0A4R0R2Y8"/>
<evidence type="ECO:0000256" key="3">
    <source>
        <dbReference type="SAM" id="Coils"/>
    </source>
</evidence>
<evidence type="ECO:0000256" key="1">
    <source>
        <dbReference type="ARBA" id="ARBA00022729"/>
    </source>
</evidence>
<feature type="compositionally biased region" description="Acidic residues" evidence="4">
    <location>
        <begin position="163"/>
        <end position="181"/>
    </location>
</feature>
<evidence type="ECO:0000256" key="2">
    <source>
        <dbReference type="ARBA" id="ARBA00023157"/>
    </source>
</evidence>
<dbReference type="InterPro" id="IPR036607">
    <property type="entry name" value="PRKCSH"/>
</dbReference>
<evidence type="ECO:0000259" key="5">
    <source>
        <dbReference type="PROSITE" id="PS51914"/>
    </source>
</evidence>
<feature type="domain" description="MRH" evidence="5">
    <location>
        <begin position="313"/>
        <end position="420"/>
    </location>
</feature>
<keyword evidence="7" id="KW-1185">Reference proteome</keyword>
<evidence type="ECO:0000313" key="6">
    <source>
        <dbReference type="EMBL" id="TCD61481.1"/>
    </source>
</evidence>
<feature type="region of interest" description="Disordered" evidence="4">
    <location>
        <begin position="519"/>
        <end position="655"/>
    </location>
</feature>
<dbReference type="PROSITE" id="PS51914">
    <property type="entry name" value="MRH"/>
    <property type="match status" value="1"/>
</dbReference>
<dbReference type="GO" id="GO:0017177">
    <property type="term" value="C:glucosidase II complex"/>
    <property type="evidence" value="ECO:0007669"/>
    <property type="project" value="TreeGrafter"/>
</dbReference>
<dbReference type="SUPFAM" id="SSF50911">
    <property type="entry name" value="Mannose 6-phosphate receptor domain"/>
    <property type="match status" value="1"/>
</dbReference>
<protein>
    <recommendedName>
        <fullName evidence="5">MRH domain-containing protein</fullName>
    </recommendedName>
</protein>
<dbReference type="InterPro" id="IPR013922">
    <property type="entry name" value="Cyclin_PHO80-like"/>
</dbReference>
<dbReference type="Pfam" id="PF13015">
    <property type="entry name" value="PRKCSH_1"/>
    <property type="match status" value="1"/>
</dbReference>
<dbReference type="InterPro" id="IPR039794">
    <property type="entry name" value="Gtb1-like"/>
</dbReference>
<dbReference type="Gene3D" id="2.70.130.10">
    <property type="entry name" value="Mannose-6-phosphate receptor binding domain"/>
    <property type="match status" value="1"/>
</dbReference>
<feature type="coiled-coil region" evidence="3">
    <location>
        <begin position="37"/>
        <end position="88"/>
    </location>
</feature>
<feature type="compositionally biased region" description="Polar residues" evidence="4">
    <location>
        <begin position="547"/>
        <end position="563"/>
    </location>
</feature>
<accession>A0A4R0R2Y8</accession>
<organism evidence="6 7">
    <name type="scientific">Steccherinum ochraceum</name>
    <dbReference type="NCBI Taxonomy" id="92696"/>
    <lineage>
        <taxon>Eukaryota</taxon>
        <taxon>Fungi</taxon>
        <taxon>Dikarya</taxon>
        <taxon>Basidiomycota</taxon>
        <taxon>Agaricomycotina</taxon>
        <taxon>Agaricomycetes</taxon>
        <taxon>Polyporales</taxon>
        <taxon>Steccherinaceae</taxon>
        <taxon>Steccherinum</taxon>
    </lineage>
</organism>
<keyword evidence="2" id="KW-1015">Disulfide bond</keyword>
<comment type="caution">
    <text evidence="6">The sequence shown here is derived from an EMBL/GenBank/DDBJ whole genome shotgun (WGS) entry which is preliminary data.</text>
</comment>